<feature type="transmembrane region" description="Helical" evidence="1">
    <location>
        <begin position="230"/>
        <end position="248"/>
    </location>
</feature>
<dbReference type="OrthoDB" id="9814956at2"/>
<sequence length="326" mass="37412">MLKFGQFPVKDASFGVAFSRGIGIILVVWAHIFHGGVHDFIYKFHMPLFFMISGFSVRFFGNNQLSMKAVYRIFAPVFFAVFFLTLPIIFSTELYKYYHSGKLFNFLDDGYRYNFGRPGIGGVYSAYWFIFSLFFIKALSFVFSKMCERDVLLFFVSVFFGALISLFNKEMHSVPRTFIGALYCWQFYVFGVVLVNLDANKYKILAAFFIFFIFDNFLDYSGLDVSAKNFGIPLWSPLFACVVSVLIFRCGLFFKEKLMWVGVVVVYFGSNSLSILLYHQAIHLALINIFEEVNGWLVFLVALCLPLLLPMLAKKMGVGGIFFGIK</sequence>
<name>A0A318H6K3_9BURK</name>
<feature type="transmembrane region" description="Helical" evidence="1">
    <location>
        <begin position="260"/>
        <end position="281"/>
    </location>
</feature>
<evidence type="ECO:0000259" key="2">
    <source>
        <dbReference type="Pfam" id="PF01757"/>
    </source>
</evidence>
<feature type="transmembrane region" description="Helical" evidence="1">
    <location>
        <begin position="174"/>
        <end position="195"/>
    </location>
</feature>
<evidence type="ECO:0000256" key="1">
    <source>
        <dbReference type="SAM" id="Phobius"/>
    </source>
</evidence>
<dbReference type="GO" id="GO:0016747">
    <property type="term" value="F:acyltransferase activity, transferring groups other than amino-acyl groups"/>
    <property type="evidence" value="ECO:0007669"/>
    <property type="project" value="InterPro"/>
</dbReference>
<dbReference type="Pfam" id="PF01757">
    <property type="entry name" value="Acyl_transf_3"/>
    <property type="match status" value="1"/>
</dbReference>
<keyword evidence="1" id="KW-0472">Membrane</keyword>
<keyword evidence="4" id="KW-1185">Reference proteome</keyword>
<feature type="transmembrane region" description="Helical" evidence="1">
    <location>
        <begin position="126"/>
        <end position="144"/>
    </location>
</feature>
<feature type="transmembrane region" description="Helical" evidence="1">
    <location>
        <begin position="151"/>
        <end position="168"/>
    </location>
</feature>
<accession>A0A318H6K3</accession>
<dbReference type="RefSeq" id="WP_110402146.1">
    <property type="nucleotide sequence ID" value="NZ_QJJS01000021.1"/>
</dbReference>
<dbReference type="InterPro" id="IPR002656">
    <property type="entry name" value="Acyl_transf_3_dom"/>
</dbReference>
<comment type="caution">
    <text evidence="3">The sequence shown here is derived from an EMBL/GenBank/DDBJ whole genome shotgun (WGS) entry which is preliminary data.</text>
</comment>
<feature type="transmembrane region" description="Helical" evidence="1">
    <location>
        <begin position="44"/>
        <end position="61"/>
    </location>
</feature>
<feature type="transmembrane region" description="Helical" evidence="1">
    <location>
        <begin position="73"/>
        <end position="90"/>
    </location>
</feature>
<protein>
    <submittedName>
        <fullName evidence="3">Fucose 4-O-acetylase-like acetyltransferase</fullName>
    </submittedName>
</protein>
<keyword evidence="3" id="KW-0808">Transferase</keyword>
<gene>
    <name evidence="3" type="ORF">C7444_1218</name>
</gene>
<proteinExistence type="predicted"/>
<keyword evidence="1" id="KW-1133">Transmembrane helix</keyword>
<dbReference type="AlphaFoldDB" id="A0A318H6K3"/>
<feature type="domain" description="Acyltransferase 3" evidence="2">
    <location>
        <begin position="20"/>
        <end position="312"/>
    </location>
</feature>
<dbReference type="Proteomes" id="UP000247811">
    <property type="component" value="Unassembled WGS sequence"/>
</dbReference>
<dbReference type="EMBL" id="QJJS01000021">
    <property type="protein sequence ID" value="PXW93244.1"/>
    <property type="molecule type" value="Genomic_DNA"/>
</dbReference>
<feature type="transmembrane region" description="Helical" evidence="1">
    <location>
        <begin position="293"/>
        <end position="313"/>
    </location>
</feature>
<evidence type="ECO:0000313" key="4">
    <source>
        <dbReference type="Proteomes" id="UP000247811"/>
    </source>
</evidence>
<keyword evidence="1" id="KW-0812">Transmembrane</keyword>
<evidence type="ECO:0000313" key="3">
    <source>
        <dbReference type="EMBL" id="PXW93244.1"/>
    </source>
</evidence>
<feature type="transmembrane region" description="Helical" evidence="1">
    <location>
        <begin position="202"/>
        <end position="218"/>
    </location>
</feature>
<organism evidence="3 4">
    <name type="scientific">Sphaerotilus hippei</name>
    <dbReference type="NCBI Taxonomy" id="744406"/>
    <lineage>
        <taxon>Bacteria</taxon>
        <taxon>Pseudomonadati</taxon>
        <taxon>Pseudomonadota</taxon>
        <taxon>Betaproteobacteria</taxon>
        <taxon>Burkholderiales</taxon>
        <taxon>Sphaerotilaceae</taxon>
        <taxon>Sphaerotilus</taxon>
    </lineage>
</organism>
<reference evidence="3 4" key="1">
    <citation type="submission" date="2018-05" db="EMBL/GenBank/DDBJ databases">
        <title>Genomic Encyclopedia of Type Strains, Phase IV (KMG-IV): sequencing the most valuable type-strain genomes for metagenomic binning, comparative biology and taxonomic classification.</title>
        <authorList>
            <person name="Goeker M."/>
        </authorList>
    </citation>
    <scope>NUCLEOTIDE SEQUENCE [LARGE SCALE GENOMIC DNA]</scope>
    <source>
        <strain evidence="3 4">DSM 566</strain>
    </source>
</reference>
<feature type="transmembrane region" description="Helical" evidence="1">
    <location>
        <begin position="12"/>
        <end position="32"/>
    </location>
</feature>